<keyword evidence="3 6" id="KW-0479">Metal-binding</keyword>
<dbReference type="CDD" id="cd05285">
    <property type="entry name" value="sorbitol_DH"/>
    <property type="match status" value="1"/>
</dbReference>
<dbReference type="InterPro" id="IPR013149">
    <property type="entry name" value="ADH-like_C"/>
</dbReference>
<accession>A0A316VPM4</accession>
<dbReference type="InterPro" id="IPR002328">
    <property type="entry name" value="ADH_Zn_CS"/>
</dbReference>
<name>A0A316VPM4_9BASI</name>
<dbReference type="InterPro" id="IPR013154">
    <property type="entry name" value="ADH-like_N"/>
</dbReference>
<organism evidence="9 10">
    <name type="scientific">Ceraceosorus guamensis</name>
    <dbReference type="NCBI Taxonomy" id="1522189"/>
    <lineage>
        <taxon>Eukaryota</taxon>
        <taxon>Fungi</taxon>
        <taxon>Dikarya</taxon>
        <taxon>Basidiomycota</taxon>
        <taxon>Ustilaginomycotina</taxon>
        <taxon>Exobasidiomycetes</taxon>
        <taxon>Ceraceosorales</taxon>
        <taxon>Ceraceosoraceae</taxon>
        <taxon>Ceraceosorus</taxon>
    </lineage>
</organism>
<dbReference type="SUPFAM" id="SSF50129">
    <property type="entry name" value="GroES-like"/>
    <property type="match status" value="1"/>
</dbReference>
<keyword evidence="5" id="KW-0560">Oxidoreductase</keyword>
<evidence type="ECO:0000256" key="1">
    <source>
        <dbReference type="ARBA" id="ARBA00001947"/>
    </source>
</evidence>
<dbReference type="InterPro" id="IPR036291">
    <property type="entry name" value="NAD(P)-bd_dom_sf"/>
</dbReference>
<evidence type="ECO:0000256" key="5">
    <source>
        <dbReference type="ARBA" id="ARBA00023002"/>
    </source>
</evidence>
<gene>
    <name evidence="9" type="ORF">IE81DRAFT_326442</name>
</gene>
<dbReference type="InterPro" id="IPR045306">
    <property type="entry name" value="SDH-like"/>
</dbReference>
<dbReference type="STRING" id="1522189.A0A316VPM4"/>
<keyword evidence="10" id="KW-1185">Reference proteome</keyword>
<evidence type="ECO:0000256" key="2">
    <source>
        <dbReference type="ARBA" id="ARBA00008072"/>
    </source>
</evidence>
<evidence type="ECO:0000313" key="10">
    <source>
        <dbReference type="Proteomes" id="UP000245783"/>
    </source>
</evidence>
<feature type="domain" description="Alcohol dehydrogenase-like N-terminal" evidence="8">
    <location>
        <begin position="27"/>
        <end position="161"/>
    </location>
</feature>
<dbReference type="RefSeq" id="XP_025366686.1">
    <property type="nucleotide sequence ID" value="XM_025514818.1"/>
</dbReference>
<comment type="similarity">
    <text evidence="2 6">Belongs to the zinc-containing alcohol dehydrogenase family.</text>
</comment>
<feature type="domain" description="Alcohol dehydrogenase-like C-terminal" evidence="7">
    <location>
        <begin position="200"/>
        <end position="369"/>
    </location>
</feature>
<dbReference type="GO" id="GO:0008270">
    <property type="term" value="F:zinc ion binding"/>
    <property type="evidence" value="ECO:0007669"/>
    <property type="project" value="InterPro"/>
</dbReference>
<dbReference type="PANTHER" id="PTHR43161:SF25">
    <property type="entry name" value="ALCOHOL DEHYDROGENASE, PUTATIVE (AFU_ORTHOLOGUE AFUA_1G14390)-RELATED"/>
    <property type="match status" value="1"/>
</dbReference>
<dbReference type="PANTHER" id="PTHR43161">
    <property type="entry name" value="SORBITOL DEHYDROGENASE"/>
    <property type="match status" value="1"/>
</dbReference>
<dbReference type="EMBL" id="KZ819461">
    <property type="protein sequence ID" value="PWN39526.1"/>
    <property type="molecule type" value="Genomic_DNA"/>
</dbReference>
<dbReference type="Pfam" id="PF00107">
    <property type="entry name" value="ADH_zinc_N"/>
    <property type="match status" value="1"/>
</dbReference>
<dbReference type="PROSITE" id="PS00059">
    <property type="entry name" value="ADH_ZINC"/>
    <property type="match status" value="1"/>
</dbReference>
<dbReference type="GO" id="GO:0006062">
    <property type="term" value="P:sorbitol catabolic process"/>
    <property type="evidence" value="ECO:0007669"/>
    <property type="project" value="TreeGrafter"/>
</dbReference>
<dbReference type="InterPro" id="IPR011032">
    <property type="entry name" value="GroES-like_sf"/>
</dbReference>
<protein>
    <submittedName>
        <fullName evidence="9">GroES-like protein</fullName>
    </submittedName>
</protein>
<evidence type="ECO:0000259" key="7">
    <source>
        <dbReference type="Pfam" id="PF00107"/>
    </source>
</evidence>
<keyword evidence="4 6" id="KW-0862">Zinc</keyword>
<proteinExistence type="inferred from homology"/>
<evidence type="ECO:0000313" key="9">
    <source>
        <dbReference type="EMBL" id="PWN39526.1"/>
    </source>
</evidence>
<dbReference type="AlphaFoldDB" id="A0A316VPM4"/>
<dbReference type="Pfam" id="PF08240">
    <property type="entry name" value="ADH_N"/>
    <property type="match status" value="1"/>
</dbReference>
<dbReference type="SUPFAM" id="SSF51735">
    <property type="entry name" value="NAD(P)-binding Rossmann-fold domains"/>
    <property type="match status" value="1"/>
</dbReference>
<dbReference type="Gene3D" id="3.40.50.720">
    <property type="entry name" value="NAD(P)-binding Rossmann-like Domain"/>
    <property type="match status" value="1"/>
</dbReference>
<comment type="cofactor">
    <cofactor evidence="1 6">
        <name>Zn(2+)</name>
        <dbReference type="ChEBI" id="CHEBI:29105"/>
    </cofactor>
</comment>
<evidence type="ECO:0000256" key="3">
    <source>
        <dbReference type="ARBA" id="ARBA00022723"/>
    </source>
</evidence>
<reference evidence="9 10" key="1">
    <citation type="journal article" date="2018" name="Mol. Biol. Evol.">
        <title>Broad Genomic Sampling Reveals a Smut Pathogenic Ancestry of the Fungal Clade Ustilaginomycotina.</title>
        <authorList>
            <person name="Kijpornyongpan T."/>
            <person name="Mondo S.J."/>
            <person name="Barry K."/>
            <person name="Sandor L."/>
            <person name="Lee J."/>
            <person name="Lipzen A."/>
            <person name="Pangilinan J."/>
            <person name="LaButti K."/>
            <person name="Hainaut M."/>
            <person name="Henrissat B."/>
            <person name="Grigoriev I.V."/>
            <person name="Spatafora J.W."/>
            <person name="Aime M.C."/>
        </authorList>
    </citation>
    <scope>NUCLEOTIDE SEQUENCE [LARGE SCALE GENOMIC DNA]</scope>
    <source>
        <strain evidence="9 10">MCA 4658</strain>
    </source>
</reference>
<dbReference type="InParanoid" id="A0A316VPM4"/>
<dbReference type="OrthoDB" id="5363962at2759"/>
<sequence>MYSNTCAVLHGPGDLRIESHDITPPQAGEVQIRIEQTGLCGSDLHYYLHGRNGDFALREPMCLGHESAGEVVAIGPASSSTSSEPSATSTPAPLGVLKVGDKVAVEAGVPCRLIECERCAEGRYNLCPRLRFASSAKTFPHLHGTLQRLINWPAWLVHKLPSTLSTTHGALLEPLSVVLQALSRVSFHPGQTVLIMGAGAVGQLACAASKVQGAAYVAAIDIDSDRLEFAKKSEWADAIFTLPRVPNGTQFASDASGMDEVQRRRAQRAQEDQDGMSAAKARAAEALQHFENDEAKIQAGFDVVLECTGVPSCVALSIFMARPGAKVGLIGMGHPIQTLPIGAASLREVDLVGVFRYAHQYPRAIDLLSRWHSSGLSVGTSAEDGRAASVVQAAGLERLISHTFSLEDAQQAFETLRNGKSADGRGVIKVFIENASPK</sequence>
<dbReference type="GO" id="GO:0003939">
    <property type="term" value="F:L-iditol 2-dehydrogenase (NAD+) activity"/>
    <property type="evidence" value="ECO:0007669"/>
    <property type="project" value="TreeGrafter"/>
</dbReference>
<evidence type="ECO:0000259" key="8">
    <source>
        <dbReference type="Pfam" id="PF08240"/>
    </source>
</evidence>
<dbReference type="Proteomes" id="UP000245783">
    <property type="component" value="Unassembled WGS sequence"/>
</dbReference>
<dbReference type="Gene3D" id="3.90.180.10">
    <property type="entry name" value="Medium-chain alcohol dehydrogenases, catalytic domain"/>
    <property type="match status" value="1"/>
</dbReference>
<dbReference type="GeneID" id="37036688"/>
<evidence type="ECO:0000256" key="4">
    <source>
        <dbReference type="ARBA" id="ARBA00022833"/>
    </source>
</evidence>
<evidence type="ECO:0000256" key="6">
    <source>
        <dbReference type="RuleBase" id="RU361277"/>
    </source>
</evidence>